<evidence type="ECO:0000313" key="6">
    <source>
        <dbReference type="EMBL" id="CAB1450314.1"/>
    </source>
</evidence>
<sequence length="147" mass="16389">MIFTVFIVCFLHVPGIKGAFDTKRIVQTPLSIIKRTGESVDSDCSHDTDNFENILWFKQEQDKAPEYLGHLNLNFLYVEAGVRGKISLKGDGRKHSNLTVSNLSLSDSGVYFCAARRHSAAESSQVHTKTSESTPDKQHVQAAEHLQ</sequence>
<gene>
    <name evidence="6" type="ORF">PLEPLA_LOCUS38003</name>
</gene>
<dbReference type="PANTHER" id="PTHR23268">
    <property type="entry name" value="T-CELL RECEPTOR BETA CHAIN"/>
    <property type="match status" value="1"/>
</dbReference>
<comment type="caution">
    <text evidence="6">The sequence shown here is derived from an EMBL/GenBank/DDBJ whole genome shotgun (WGS) entry which is preliminary data.</text>
</comment>
<dbReference type="InterPro" id="IPR013106">
    <property type="entry name" value="Ig_V-set"/>
</dbReference>
<dbReference type="Proteomes" id="UP001153269">
    <property type="component" value="Unassembled WGS sequence"/>
</dbReference>
<dbReference type="EMBL" id="CADEAL010004048">
    <property type="protein sequence ID" value="CAB1450314.1"/>
    <property type="molecule type" value="Genomic_DNA"/>
</dbReference>
<keyword evidence="1 4" id="KW-0732">Signal</keyword>
<dbReference type="InterPro" id="IPR036179">
    <property type="entry name" value="Ig-like_dom_sf"/>
</dbReference>
<feature type="compositionally biased region" description="Polar residues" evidence="3">
    <location>
        <begin position="122"/>
        <end position="133"/>
    </location>
</feature>
<dbReference type="Gene3D" id="2.60.40.10">
    <property type="entry name" value="Immunoglobulins"/>
    <property type="match status" value="1"/>
</dbReference>
<dbReference type="SUPFAM" id="SSF48726">
    <property type="entry name" value="Immunoglobulin"/>
    <property type="match status" value="1"/>
</dbReference>
<dbReference type="InterPro" id="IPR007110">
    <property type="entry name" value="Ig-like_dom"/>
</dbReference>
<evidence type="ECO:0000256" key="2">
    <source>
        <dbReference type="ARBA" id="ARBA00022859"/>
    </source>
</evidence>
<dbReference type="InterPro" id="IPR003599">
    <property type="entry name" value="Ig_sub"/>
</dbReference>
<evidence type="ECO:0000256" key="1">
    <source>
        <dbReference type="ARBA" id="ARBA00022729"/>
    </source>
</evidence>
<protein>
    <recommendedName>
        <fullName evidence="5">Ig-like domain-containing protein</fullName>
    </recommendedName>
</protein>
<keyword evidence="7" id="KW-1185">Reference proteome</keyword>
<keyword evidence="2" id="KW-0391">Immunity</keyword>
<dbReference type="SMART" id="SM00406">
    <property type="entry name" value="IGv"/>
    <property type="match status" value="1"/>
</dbReference>
<dbReference type="GO" id="GO:0005886">
    <property type="term" value="C:plasma membrane"/>
    <property type="evidence" value="ECO:0007669"/>
    <property type="project" value="TreeGrafter"/>
</dbReference>
<feature type="signal peptide" evidence="4">
    <location>
        <begin position="1"/>
        <end position="18"/>
    </location>
</feature>
<feature type="domain" description="Ig-like" evidence="5">
    <location>
        <begin position="23"/>
        <end position="131"/>
    </location>
</feature>
<dbReference type="CDD" id="cd00099">
    <property type="entry name" value="IgV"/>
    <property type="match status" value="1"/>
</dbReference>
<dbReference type="PROSITE" id="PS50835">
    <property type="entry name" value="IG_LIKE"/>
    <property type="match status" value="1"/>
</dbReference>
<dbReference type="Pfam" id="PF07686">
    <property type="entry name" value="V-set"/>
    <property type="match status" value="1"/>
</dbReference>
<dbReference type="InterPro" id="IPR013783">
    <property type="entry name" value="Ig-like_fold"/>
</dbReference>
<evidence type="ECO:0000256" key="4">
    <source>
        <dbReference type="SAM" id="SignalP"/>
    </source>
</evidence>
<organism evidence="6 7">
    <name type="scientific">Pleuronectes platessa</name>
    <name type="common">European plaice</name>
    <dbReference type="NCBI Taxonomy" id="8262"/>
    <lineage>
        <taxon>Eukaryota</taxon>
        <taxon>Metazoa</taxon>
        <taxon>Chordata</taxon>
        <taxon>Craniata</taxon>
        <taxon>Vertebrata</taxon>
        <taxon>Euteleostomi</taxon>
        <taxon>Actinopterygii</taxon>
        <taxon>Neopterygii</taxon>
        <taxon>Teleostei</taxon>
        <taxon>Neoteleostei</taxon>
        <taxon>Acanthomorphata</taxon>
        <taxon>Carangaria</taxon>
        <taxon>Pleuronectiformes</taxon>
        <taxon>Pleuronectoidei</taxon>
        <taxon>Pleuronectidae</taxon>
        <taxon>Pleuronectes</taxon>
    </lineage>
</organism>
<dbReference type="GO" id="GO:0002376">
    <property type="term" value="P:immune system process"/>
    <property type="evidence" value="ECO:0007669"/>
    <property type="project" value="UniProtKB-KW"/>
</dbReference>
<name>A0A9N7Z694_PLEPL</name>
<dbReference type="PANTHER" id="PTHR23268:SF102">
    <property type="entry name" value="IMMUNOGLOBULIN V-SET DOMAIN-CONTAINING PROTEIN"/>
    <property type="match status" value="1"/>
</dbReference>
<evidence type="ECO:0000259" key="5">
    <source>
        <dbReference type="PROSITE" id="PS50835"/>
    </source>
</evidence>
<dbReference type="AlphaFoldDB" id="A0A9N7Z694"/>
<evidence type="ECO:0000256" key="3">
    <source>
        <dbReference type="SAM" id="MobiDB-lite"/>
    </source>
</evidence>
<feature type="chain" id="PRO_5040257662" description="Ig-like domain-containing protein" evidence="4">
    <location>
        <begin position="19"/>
        <end position="147"/>
    </location>
</feature>
<dbReference type="GO" id="GO:0007166">
    <property type="term" value="P:cell surface receptor signaling pathway"/>
    <property type="evidence" value="ECO:0007669"/>
    <property type="project" value="TreeGrafter"/>
</dbReference>
<dbReference type="SMART" id="SM00409">
    <property type="entry name" value="IG"/>
    <property type="match status" value="1"/>
</dbReference>
<accession>A0A9N7Z694</accession>
<reference evidence="6" key="1">
    <citation type="submission" date="2020-03" db="EMBL/GenBank/DDBJ databases">
        <authorList>
            <person name="Weist P."/>
        </authorList>
    </citation>
    <scope>NUCLEOTIDE SEQUENCE</scope>
</reference>
<evidence type="ECO:0000313" key="7">
    <source>
        <dbReference type="Proteomes" id="UP001153269"/>
    </source>
</evidence>
<dbReference type="InterPro" id="IPR050413">
    <property type="entry name" value="TCR_beta_variable"/>
</dbReference>
<proteinExistence type="predicted"/>
<feature type="region of interest" description="Disordered" evidence="3">
    <location>
        <begin position="122"/>
        <end position="147"/>
    </location>
</feature>